<feature type="signal peptide" evidence="5">
    <location>
        <begin position="1"/>
        <end position="18"/>
    </location>
</feature>
<comment type="caution">
    <text evidence="7">The sequence shown here is derived from an EMBL/GenBank/DDBJ whole genome shotgun (WGS) entry which is preliminary data.</text>
</comment>
<dbReference type="InterPro" id="IPR050258">
    <property type="entry name" value="Leguminous_Lectin"/>
</dbReference>
<reference evidence="7 8" key="1">
    <citation type="submission" date="2022-03" db="EMBL/GenBank/DDBJ databases">
        <authorList>
            <person name="Macdonald S."/>
            <person name="Ahmed S."/>
            <person name="Newling K."/>
        </authorList>
    </citation>
    <scope>NUCLEOTIDE SEQUENCE [LARGE SCALE GENOMIC DNA]</scope>
</reference>
<feature type="transmembrane region" description="Helical" evidence="4">
    <location>
        <begin position="285"/>
        <end position="306"/>
    </location>
</feature>
<dbReference type="AlphaFoldDB" id="A0ABC8KT19"/>
<comment type="similarity">
    <text evidence="1">Belongs to the leguminous lectin family.</text>
</comment>
<name>A0ABC8KT19_ERUVS</name>
<feature type="region of interest" description="Disordered" evidence="3">
    <location>
        <begin position="418"/>
        <end position="440"/>
    </location>
</feature>
<feature type="domain" description="Legume lectin" evidence="6">
    <location>
        <begin position="24"/>
        <end position="270"/>
    </location>
</feature>
<keyword evidence="4" id="KW-0812">Transmembrane</keyword>
<accession>A0ABC8KT19</accession>
<keyword evidence="5" id="KW-0732">Signal</keyword>
<evidence type="ECO:0000313" key="7">
    <source>
        <dbReference type="EMBL" id="CAH8362395.1"/>
    </source>
</evidence>
<gene>
    <name evidence="7" type="ORF">ERUC_LOCUS28151</name>
</gene>
<evidence type="ECO:0000256" key="3">
    <source>
        <dbReference type="SAM" id="MobiDB-lite"/>
    </source>
</evidence>
<evidence type="ECO:0000256" key="2">
    <source>
        <dbReference type="ARBA" id="ARBA00022734"/>
    </source>
</evidence>
<evidence type="ECO:0000256" key="4">
    <source>
        <dbReference type="SAM" id="Phobius"/>
    </source>
</evidence>
<dbReference type="Proteomes" id="UP001642260">
    <property type="component" value="Unassembled WGS sequence"/>
</dbReference>
<dbReference type="Pfam" id="PF00139">
    <property type="entry name" value="Lectin_legB"/>
    <property type="match status" value="1"/>
</dbReference>
<evidence type="ECO:0000256" key="1">
    <source>
        <dbReference type="ARBA" id="ARBA00007606"/>
    </source>
</evidence>
<dbReference type="PANTHER" id="PTHR32401">
    <property type="entry name" value="CONCANAVALIN A-LIKE LECTIN FAMILY PROTEIN"/>
    <property type="match status" value="1"/>
</dbReference>
<evidence type="ECO:0000256" key="5">
    <source>
        <dbReference type="SAM" id="SignalP"/>
    </source>
</evidence>
<keyword evidence="4" id="KW-1133">Transmembrane helix</keyword>
<sequence length="440" mass="49092">MIRVLLLVIIWMIHYVCPSFQKDTTFVFNGFYQEDHRLHLDGSARILSKNHILQLTNATTSQIGRAFFKKPVDFKPSEPVSFSTHFVCALLPVGKISGHGIAFFVSQSTDFIGDDPTQFFGLFYANKSDSPRVLAVELDIAPDEEDSEGNEVGIDVNSAKDVASAEASYYSDKDGRKIDIKLKSGDPIQVWVDYERTTLNVTLAPLGNHKPSRPLLSSTSINLTEIVQGRSMFFGFSGSTGSIMSYQYILGWSFSKSMASLQKIDVSKLPKVPKPYNKKKYSSPLLDALLGLIALLFLGLFVKVYMYRRDLYAEVREEWEKEYGPLRFSYKSLYKATKGFSKTEFIGKGEFSSEEVEKVLKVGLLCANLDPDARPSMEQVVLYLNGNLDLPEFWPTSPGIGVLTPAFSTAQLMLPSLSRTPSSSNNSPFMTHSIDYGSGR</sequence>
<dbReference type="CDD" id="cd06899">
    <property type="entry name" value="lectin_legume_LecRK_Arcelin_ConA"/>
    <property type="match status" value="1"/>
</dbReference>
<dbReference type="SUPFAM" id="SSF49899">
    <property type="entry name" value="Concanavalin A-like lectins/glucanases"/>
    <property type="match status" value="1"/>
</dbReference>
<evidence type="ECO:0000313" key="8">
    <source>
        <dbReference type="Proteomes" id="UP001642260"/>
    </source>
</evidence>
<organism evidence="7 8">
    <name type="scientific">Eruca vesicaria subsp. sativa</name>
    <name type="common">Garden rocket</name>
    <name type="synonym">Eruca sativa</name>
    <dbReference type="NCBI Taxonomy" id="29727"/>
    <lineage>
        <taxon>Eukaryota</taxon>
        <taxon>Viridiplantae</taxon>
        <taxon>Streptophyta</taxon>
        <taxon>Embryophyta</taxon>
        <taxon>Tracheophyta</taxon>
        <taxon>Spermatophyta</taxon>
        <taxon>Magnoliopsida</taxon>
        <taxon>eudicotyledons</taxon>
        <taxon>Gunneridae</taxon>
        <taxon>Pentapetalae</taxon>
        <taxon>rosids</taxon>
        <taxon>malvids</taxon>
        <taxon>Brassicales</taxon>
        <taxon>Brassicaceae</taxon>
        <taxon>Brassiceae</taxon>
        <taxon>Eruca</taxon>
    </lineage>
</organism>
<dbReference type="InterPro" id="IPR001220">
    <property type="entry name" value="Legume_lectin_dom"/>
</dbReference>
<dbReference type="EMBL" id="CAKOAT010330709">
    <property type="protein sequence ID" value="CAH8362395.1"/>
    <property type="molecule type" value="Genomic_DNA"/>
</dbReference>
<feature type="compositionally biased region" description="Low complexity" evidence="3">
    <location>
        <begin position="418"/>
        <end position="428"/>
    </location>
</feature>
<feature type="chain" id="PRO_5044768564" description="Legume lectin domain-containing protein" evidence="5">
    <location>
        <begin position="19"/>
        <end position="440"/>
    </location>
</feature>
<keyword evidence="2" id="KW-0430">Lectin</keyword>
<dbReference type="Gene3D" id="2.60.120.200">
    <property type="match status" value="1"/>
</dbReference>
<proteinExistence type="inferred from homology"/>
<keyword evidence="8" id="KW-1185">Reference proteome</keyword>
<dbReference type="InterPro" id="IPR013320">
    <property type="entry name" value="ConA-like_dom_sf"/>
</dbReference>
<dbReference type="PANTHER" id="PTHR32401:SF60">
    <property type="entry name" value="(RAPE) HYPOTHETICAL PROTEIN"/>
    <property type="match status" value="1"/>
</dbReference>
<keyword evidence="4" id="KW-0472">Membrane</keyword>
<evidence type="ECO:0000259" key="6">
    <source>
        <dbReference type="Pfam" id="PF00139"/>
    </source>
</evidence>
<protein>
    <recommendedName>
        <fullName evidence="6">Legume lectin domain-containing protein</fullName>
    </recommendedName>
</protein>
<dbReference type="GO" id="GO:0030246">
    <property type="term" value="F:carbohydrate binding"/>
    <property type="evidence" value="ECO:0007669"/>
    <property type="project" value="UniProtKB-KW"/>
</dbReference>